<dbReference type="AlphaFoldDB" id="A0A3B9QU83"/>
<name>A0A3B9QU83_9CORY</name>
<comment type="caution">
    <text evidence="1">The sequence shown here is derived from an EMBL/GenBank/DDBJ whole genome shotgun (WGS) entry which is preliminary data.</text>
</comment>
<proteinExistence type="predicted"/>
<evidence type="ECO:0000313" key="2">
    <source>
        <dbReference type="Proteomes" id="UP000260925"/>
    </source>
</evidence>
<dbReference type="EMBL" id="DMDD01000139">
    <property type="protein sequence ID" value="HAF72522.1"/>
    <property type="molecule type" value="Genomic_DNA"/>
</dbReference>
<evidence type="ECO:0000313" key="1">
    <source>
        <dbReference type="EMBL" id="HAF72522.1"/>
    </source>
</evidence>
<accession>A0A3B9QU83</accession>
<dbReference type="Proteomes" id="UP000260925">
    <property type="component" value="Unassembled WGS sequence"/>
</dbReference>
<sequence length="75" mass="7702">MTTIDLTTEQDLHAVQWNYGGGGGPVAYSSIDGADFCLVVNTPDGGRAEARVGDTLTITGNTATVSKTATQGGLW</sequence>
<reference evidence="1 2" key="1">
    <citation type="journal article" date="2018" name="Nat. Biotechnol.">
        <title>A standardized bacterial taxonomy based on genome phylogeny substantially revises the tree of life.</title>
        <authorList>
            <person name="Parks D.H."/>
            <person name="Chuvochina M."/>
            <person name="Waite D.W."/>
            <person name="Rinke C."/>
            <person name="Skarshewski A."/>
            <person name="Chaumeil P.A."/>
            <person name="Hugenholtz P."/>
        </authorList>
    </citation>
    <scope>NUCLEOTIDE SEQUENCE [LARGE SCALE GENOMIC DNA]</scope>
    <source>
        <strain evidence="1">UBA9851</strain>
    </source>
</reference>
<gene>
    <name evidence="1" type="ORF">DCL06_06205</name>
</gene>
<organism evidence="1 2">
    <name type="scientific">Corynebacterium variabile</name>
    <dbReference type="NCBI Taxonomy" id="1727"/>
    <lineage>
        <taxon>Bacteria</taxon>
        <taxon>Bacillati</taxon>
        <taxon>Actinomycetota</taxon>
        <taxon>Actinomycetes</taxon>
        <taxon>Mycobacteriales</taxon>
        <taxon>Corynebacteriaceae</taxon>
        <taxon>Corynebacterium</taxon>
    </lineage>
</organism>
<protein>
    <submittedName>
        <fullName evidence="1">Uncharacterized protein</fullName>
    </submittedName>
</protein>